<dbReference type="RefSeq" id="XP_024704170.1">
    <property type="nucleotide sequence ID" value="XM_024853232.1"/>
</dbReference>
<feature type="compositionally biased region" description="Polar residues" evidence="6">
    <location>
        <begin position="717"/>
        <end position="726"/>
    </location>
</feature>
<dbReference type="PANTHER" id="PTHR47654:SF5">
    <property type="entry name" value="TRANSCRIPTION FACTOR DOMAIN-CONTAINING PROTEIN"/>
    <property type="match status" value="1"/>
</dbReference>
<evidence type="ECO:0000313" key="9">
    <source>
        <dbReference type="Proteomes" id="UP000234275"/>
    </source>
</evidence>
<evidence type="ECO:0000256" key="6">
    <source>
        <dbReference type="SAM" id="MobiDB-lite"/>
    </source>
</evidence>
<feature type="region of interest" description="Disordered" evidence="6">
    <location>
        <begin position="131"/>
        <end position="151"/>
    </location>
</feature>
<evidence type="ECO:0000256" key="1">
    <source>
        <dbReference type="ARBA" id="ARBA00022723"/>
    </source>
</evidence>
<evidence type="ECO:0000256" key="3">
    <source>
        <dbReference type="ARBA" id="ARBA00023125"/>
    </source>
</evidence>
<reference evidence="8 9" key="1">
    <citation type="submission" date="2016-12" db="EMBL/GenBank/DDBJ databases">
        <title>The genomes of Aspergillus section Nigri reveals drivers in fungal speciation.</title>
        <authorList>
            <consortium name="DOE Joint Genome Institute"/>
            <person name="Vesth T.C."/>
            <person name="Nybo J."/>
            <person name="Theobald S."/>
            <person name="Brandl J."/>
            <person name="Frisvad J.C."/>
            <person name="Nielsen K.F."/>
            <person name="Lyhne E.K."/>
            <person name="Kogle M.E."/>
            <person name="Kuo A."/>
            <person name="Riley R."/>
            <person name="Clum A."/>
            <person name="Nolan M."/>
            <person name="Lipzen A."/>
            <person name="Salamov A."/>
            <person name="Henrissat B."/>
            <person name="Wiebenga A."/>
            <person name="De Vries R.P."/>
            <person name="Grigoriev I.V."/>
            <person name="Mortensen U.H."/>
            <person name="Andersen M.R."/>
            <person name="Baker S.E."/>
        </authorList>
    </citation>
    <scope>NUCLEOTIDE SEQUENCE [LARGE SCALE GENOMIC DNA]</scope>
    <source>
        <strain evidence="8 9">IBT 23096</strain>
    </source>
</reference>
<organism evidence="8 9">
    <name type="scientific">Aspergillus steynii IBT 23096</name>
    <dbReference type="NCBI Taxonomy" id="1392250"/>
    <lineage>
        <taxon>Eukaryota</taxon>
        <taxon>Fungi</taxon>
        <taxon>Dikarya</taxon>
        <taxon>Ascomycota</taxon>
        <taxon>Pezizomycotina</taxon>
        <taxon>Eurotiomycetes</taxon>
        <taxon>Eurotiomycetidae</taxon>
        <taxon>Eurotiales</taxon>
        <taxon>Aspergillaceae</taxon>
        <taxon>Aspergillus</taxon>
        <taxon>Aspergillus subgen. Circumdati</taxon>
    </lineage>
</organism>
<dbReference type="AlphaFoldDB" id="A0A2I2G7M1"/>
<dbReference type="SMART" id="SM00066">
    <property type="entry name" value="GAL4"/>
    <property type="match status" value="1"/>
</dbReference>
<dbReference type="GO" id="GO:0000981">
    <property type="term" value="F:DNA-binding transcription factor activity, RNA polymerase II-specific"/>
    <property type="evidence" value="ECO:0007669"/>
    <property type="project" value="InterPro"/>
</dbReference>
<evidence type="ECO:0000256" key="2">
    <source>
        <dbReference type="ARBA" id="ARBA00023015"/>
    </source>
</evidence>
<sequence>MWPTGYMGPLGGGPPLPGEKFPIPRLSEGTAGASILGPPARPQRRHVSRACEFCRQRKTKCSGEPSGCINCQEAGIICCYTDSKKEKSKRQMNTLEAKIRAYEKALKVVGDWNGMSVDDILGLAQSEEFSAKEDASANPSRSSKTTVVPPIRPITGPSRILDYTAVDFNRDDTTRSTGYIGRSSEIHWMHALDREITSSKNKEGDSNASTQADPHDSDKSIASFNYNLDHLEITRIDGIERLAIPSKTICWNLFDLYRTSVHPLFPIVGLVPFTQQLESFLNRDLQPSNRWLAILHLILAIASRYTFVTNRQWNYDQVDHFSHFLKVKALSIDGQVLNHPDMQQLQIEGLASFYLLAMGYVNRSWFLCGSALRRAFAIGLHLRNLEGCTRDSREIRYRVWWSLYTLESRLCVMTGRLSTVPDNVVTIPLLIPFDECDFQKEEVQSLLARSTPSPRPPLLSTETSTNATDSSGESKKNSPGPSHVYPCNSLYFIQLVKLTFITKKMSNKLYNPESVPSLWASLKYAMRDLMLELEGWLMNLPKFYDFSSPTNTSALATERMTLALVFYSTKLTITKPFLGPSDPYERLQKEDREFSKKHAADCVESACHIIRLLPEPPDTGALYTLFPWWSIIHFLMQATVVLLIEASLGFEHIPQKVPMVLRAIKKSLEWMSIMSKTSATSDNAQRLCEYFLERLDIKVDLEASETPEPSRLESESDNSPSAGEGSSQRRRVTFQDQITELDDTPLILHAYQSRLSASARTMGVSATTAMLDPMDIDKPTTYAYADELLPYDQNTGLFTDTIFPPVDPTLESNLDYPPDPML</sequence>
<dbReference type="InterPro" id="IPR036864">
    <property type="entry name" value="Zn2-C6_fun-type_DNA-bd_sf"/>
</dbReference>
<keyword evidence="1" id="KW-0479">Metal-binding</keyword>
<keyword evidence="2" id="KW-0805">Transcription regulation</keyword>
<dbReference type="SUPFAM" id="SSF57701">
    <property type="entry name" value="Zn2/Cys6 DNA-binding domain"/>
    <property type="match status" value="1"/>
</dbReference>
<dbReference type="EMBL" id="MSFO01000004">
    <property type="protein sequence ID" value="PLB48868.1"/>
    <property type="molecule type" value="Genomic_DNA"/>
</dbReference>
<feature type="region of interest" description="Disordered" evidence="6">
    <location>
        <begin position="198"/>
        <end position="218"/>
    </location>
</feature>
<feature type="region of interest" description="Disordered" evidence="6">
    <location>
        <begin position="703"/>
        <end position="731"/>
    </location>
</feature>
<accession>A0A2I2G7M1</accession>
<proteinExistence type="predicted"/>
<keyword evidence="9" id="KW-1185">Reference proteome</keyword>
<dbReference type="GO" id="GO:0003677">
    <property type="term" value="F:DNA binding"/>
    <property type="evidence" value="ECO:0007669"/>
    <property type="project" value="UniProtKB-KW"/>
</dbReference>
<dbReference type="CDD" id="cd12148">
    <property type="entry name" value="fungal_TF_MHR"/>
    <property type="match status" value="1"/>
</dbReference>
<feature type="compositionally biased region" description="Polar residues" evidence="6">
    <location>
        <begin position="137"/>
        <end position="146"/>
    </location>
</feature>
<dbReference type="GO" id="GO:0006351">
    <property type="term" value="P:DNA-templated transcription"/>
    <property type="evidence" value="ECO:0007669"/>
    <property type="project" value="InterPro"/>
</dbReference>
<protein>
    <recommendedName>
        <fullName evidence="7">Zn(2)-C6 fungal-type domain-containing protein</fullName>
    </recommendedName>
</protein>
<dbReference type="SMART" id="SM00906">
    <property type="entry name" value="Fungal_trans"/>
    <property type="match status" value="1"/>
</dbReference>
<gene>
    <name evidence="8" type="ORF">P170DRAFT_475199</name>
</gene>
<dbReference type="Gene3D" id="4.10.240.10">
    <property type="entry name" value="Zn(2)-C6 fungal-type DNA-binding domain"/>
    <property type="match status" value="1"/>
</dbReference>
<dbReference type="GO" id="GO:0009893">
    <property type="term" value="P:positive regulation of metabolic process"/>
    <property type="evidence" value="ECO:0007669"/>
    <property type="project" value="UniProtKB-ARBA"/>
</dbReference>
<dbReference type="InterPro" id="IPR053230">
    <property type="entry name" value="Trans_reg_galc"/>
</dbReference>
<keyword evidence="3" id="KW-0238">DNA-binding</keyword>
<keyword evidence="4" id="KW-0804">Transcription</keyword>
<comment type="caution">
    <text evidence="8">The sequence shown here is derived from an EMBL/GenBank/DDBJ whole genome shotgun (WGS) entry which is preliminary data.</text>
</comment>
<dbReference type="PROSITE" id="PS00463">
    <property type="entry name" value="ZN2_CY6_FUNGAL_1"/>
    <property type="match status" value="1"/>
</dbReference>
<dbReference type="OrthoDB" id="5296287at2759"/>
<feature type="region of interest" description="Disordered" evidence="6">
    <location>
        <begin position="447"/>
        <end position="481"/>
    </location>
</feature>
<feature type="compositionally biased region" description="Low complexity" evidence="6">
    <location>
        <begin position="447"/>
        <end position="465"/>
    </location>
</feature>
<dbReference type="GeneID" id="36560930"/>
<name>A0A2I2G7M1_9EURO</name>
<evidence type="ECO:0000259" key="7">
    <source>
        <dbReference type="PROSITE" id="PS50048"/>
    </source>
</evidence>
<dbReference type="VEuPathDB" id="FungiDB:P170DRAFT_475199"/>
<evidence type="ECO:0000256" key="5">
    <source>
        <dbReference type="ARBA" id="ARBA00023242"/>
    </source>
</evidence>
<dbReference type="PROSITE" id="PS50048">
    <property type="entry name" value="ZN2_CY6_FUNGAL_2"/>
    <property type="match status" value="1"/>
</dbReference>
<dbReference type="Pfam" id="PF00172">
    <property type="entry name" value="Zn_clus"/>
    <property type="match status" value="1"/>
</dbReference>
<keyword evidence="5" id="KW-0539">Nucleus</keyword>
<evidence type="ECO:0000256" key="4">
    <source>
        <dbReference type="ARBA" id="ARBA00023163"/>
    </source>
</evidence>
<dbReference type="Pfam" id="PF04082">
    <property type="entry name" value="Fungal_trans"/>
    <property type="match status" value="1"/>
</dbReference>
<dbReference type="CDD" id="cd00067">
    <property type="entry name" value="GAL4"/>
    <property type="match status" value="1"/>
</dbReference>
<dbReference type="PANTHER" id="PTHR47654">
    <property type="entry name" value="ZN(II)2CYS6 TRANSCRIPTION FACTOR (EUROFUNG)-RELATED"/>
    <property type="match status" value="1"/>
</dbReference>
<dbReference type="InterPro" id="IPR007219">
    <property type="entry name" value="XnlR_reg_dom"/>
</dbReference>
<feature type="region of interest" description="Disordered" evidence="6">
    <location>
        <begin position="1"/>
        <end position="41"/>
    </location>
</feature>
<evidence type="ECO:0000313" key="8">
    <source>
        <dbReference type="EMBL" id="PLB48868.1"/>
    </source>
</evidence>
<dbReference type="GO" id="GO:0008270">
    <property type="term" value="F:zinc ion binding"/>
    <property type="evidence" value="ECO:0007669"/>
    <property type="project" value="InterPro"/>
</dbReference>
<dbReference type="InterPro" id="IPR001138">
    <property type="entry name" value="Zn2Cys6_DnaBD"/>
</dbReference>
<dbReference type="Proteomes" id="UP000234275">
    <property type="component" value="Unassembled WGS sequence"/>
</dbReference>
<feature type="domain" description="Zn(2)-C6 fungal-type" evidence="7">
    <location>
        <begin position="50"/>
        <end position="80"/>
    </location>
</feature>